<feature type="transmembrane region" description="Helical" evidence="7">
    <location>
        <begin position="451"/>
        <end position="471"/>
    </location>
</feature>
<feature type="transmembrane region" description="Helical" evidence="7">
    <location>
        <begin position="124"/>
        <end position="147"/>
    </location>
</feature>
<dbReference type="EMBL" id="JAAGAB010000002">
    <property type="protein sequence ID" value="NDV01352.1"/>
    <property type="molecule type" value="Genomic_DNA"/>
</dbReference>
<keyword evidence="6 7" id="KW-0472">Membrane</keyword>
<evidence type="ECO:0000256" key="4">
    <source>
        <dbReference type="ARBA" id="ARBA00022692"/>
    </source>
</evidence>
<evidence type="ECO:0000256" key="2">
    <source>
        <dbReference type="ARBA" id="ARBA00007430"/>
    </source>
</evidence>
<evidence type="ECO:0000313" key="9">
    <source>
        <dbReference type="Proteomes" id="UP000474757"/>
    </source>
</evidence>
<reference evidence="8 9" key="1">
    <citation type="submission" date="2020-02" db="EMBL/GenBank/DDBJ databases">
        <title>Pseudoroseicyclus tamarix, sp. nov., isolated from offshore sediment of a Tamarix chinensis forest.</title>
        <authorList>
            <person name="Gai Y."/>
        </authorList>
    </citation>
    <scope>NUCLEOTIDE SEQUENCE [LARGE SCALE GENOMIC DNA]</scope>
    <source>
        <strain evidence="8 9">CLL3-39</strain>
    </source>
</reference>
<feature type="transmembrane region" description="Helical" evidence="7">
    <location>
        <begin position="159"/>
        <end position="182"/>
    </location>
</feature>
<feature type="transmembrane region" description="Helical" evidence="7">
    <location>
        <begin position="92"/>
        <end position="118"/>
    </location>
</feature>
<sequence length="497" mass="53006">MSSESQDSAARVPSFGKIALRGAMVTGGGQAVKIGLSLVSVVVLGRLLQPEDFGLIASVSPILALVAMFQELGLREALIQRADLSNSDINQVFWVAIAASIVCSLVIAALAPAVAAFYEQPRLQAVVLVLALPFFLGGMIMVPTGLLARHLQFGKLAGIEVLGAFTNLVTAIIGAVVGLGYWSLVLGGVTSALVVCIAYWSVVGWSPGRPSFRIQREIVSFSANLSGFRLVNYFSRNADNVLLGKFAGPVALGYYDRAYRLLLFPLQSINYPLSQVIIPLLSKLRGDVPRLRHAYLRVVGIPALAAIPAIAAVTINAEETIVLVFGDKWLPSAAIFSWLGVAGIAQFVASTGGWIFISQGETGRMFRLNIVFSLLLIVAFVASLPWGAVGMAAAYTIVNVAFLPCRWWYISRLGIVSFRDLFILQAPYFAASGITWGIVSLLKSEVSMPDIAAIGITVVISYAVSVALVLLTRPGRETVREIVSILSGLVRSPKVAG</sequence>
<dbReference type="RefSeq" id="WP_163893070.1">
    <property type="nucleotide sequence ID" value="NZ_JAAFYS010000002.1"/>
</dbReference>
<dbReference type="PANTHER" id="PTHR30250:SF10">
    <property type="entry name" value="LIPOPOLYSACCHARIDE BIOSYNTHESIS PROTEIN WZXC"/>
    <property type="match status" value="1"/>
</dbReference>
<evidence type="ECO:0000256" key="5">
    <source>
        <dbReference type="ARBA" id="ARBA00022989"/>
    </source>
</evidence>
<comment type="similarity">
    <text evidence="2">Belongs to the polysaccharide synthase family.</text>
</comment>
<protein>
    <submittedName>
        <fullName evidence="8">Lipopolysaccharide biosynthesis protein</fullName>
    </submittedName>
</protein>
<keyword evidence="3" id="KW-1003">Cell membrane</keyword>
<dbReference type="PANTHER" id="PTHR30250">
    <property type="entry name" value="PST FAMILY PREDICTED COLANIC ACID TRANSPORTER"/>
    <property type="match status" value="1"/>
</dbReference>
<dbReference type="Proteomes" id="UP000474757">
    <property type="component" value="Unassembled WGS sequence"/>
</dbReference>
<feature type="transmembrane region" description="Helical" evidence="7">
    <location>
        <begin position="188"/>
        <end position="206"/>
    </location>
</feature>
<evidence type="ECO:0000256" key="1">
    <source>
        <dbReference type="ARBA" id="ARBA00004651"/>
    </source>
</evidence>
<comment type="caution">
    <text evidence="8">The sequence shown here is derived from an EMBL/GenBank/DDBJ whole genome shotgun (WGS) entry which is preliminary data.</text>
</comment>
<dbReference type="Pfam" id="PF13440">
    <property type="entry name" value="Polysacc_synt_3"/>
    <property type="match status" value="1"/>
</dbReference>
<feature type="transmembrane region" description="Helical" evidence="7">
    <location>
        <begin position="53"/>
        <end position="72"/>
    </location>
</feature>
<feature type="transmembrane region" description="Helical" evidence="7">
    <location>
        <begin position="392"/>
        <end position="409"/>
    </location>
</feature>
<name>A0A6B2K0Y4_9RHOB</name>
<keyword evidence="9" id="KW-1185">Reference proteome</keyword>
<feature type="transmembrane region" description="Helical" evidence="7">
    <location>
        <begin position="335"/>
        <end position="356"/>
    </location>
</feature>
<feature type="transmembrane region" description="Helical" evidence="7">
    <location>
        <begin position="421"/>
        <end position="439"/>
    </location>
</feature>
<proteinExistence type="inferred from homology"/>
<dbReference type="CDD" id="cd13127">
    <property type="entry name" value="MATE_tuaB_like"/>
    <property type="match status" value="1"/>
</dbReference>
<dbReference type="InterPro" id="IPR050833">
    <property type="entry name" value="Poly_Biosynth_Transport"/>
</dbReference>
<dbReference type="GO" id="GO:0005886">
    <property type="term" value="C:plasma membrane"/>
    <property type="evidence" value="ECO:0007669"/>
    <property type="project" value="UniProtKB-SubCell"/>
</dbReference>
<feature type="transmembrane region" description="Helical" evidence="7">
    <location>
        <begin position="368"/>
        <end position="386"/>
    </location>
</feature>
<organism evidence="8 9">
    <name type="scientific">Pseudoroseicyclus tamaricis</name>
    <dbReference type="NCBI Taxonomy" id="2705421"/>
    <lineage>
        <taxon>Bacteria</taxon>
        <taxon>Pseudomonadati</taxon>
        <taxon>Pseudomonadota</taxon>
        <taxon>Alphaproteobacteria</taxon>
        <taxon>Rhodobacterales</taxon>
        <taxon>Paracoccaceae</taxon>
        <taxon>Pseudoroseicyclus</taxon>
    </lineage>
</organism>
<accession>A0A6B2K0Y4</accession>
<evidence type="ECO:0000256" key="6">
    <source>
        <dbReference type="ARBA" id="ARBA00023136"/>
    </source>
</evidence>
<evidence type="ECO:0000256" key="7">
    <source>
        <dbReference type="SAM" id="Phobius"/>
    </source>
</evidence>
<comment type="subcellular location">
    <subcellularLocation>
        <location evidence="1">Cell membrane</location>
        <topology evidence="1">Multi-pass membrane protein</topology>
    </subcellularLocation>
</comment>
<evidence type="ECO:0000313" key="8">
    <source>
        <dbReference type="EMBL" id="NDV01352.1"/>
    </source>
</evidence>
<keyword evidence="5 7" id="KW-1133">Transmembrane helix</keyword>
<dbReference type="AlphaFoldDB" id="A0A6B2K0Y4"/>
<feature type="transmembrane region" description="Helical" evidence="7">
    <location>
        <begin position="294"/>
        <end position="315"/>
    </location>
</feature>
<keyword evidence="4 7" id="KW-0812">Transmembrane</keyword>
<gene>
    <name evidence="8" type="ORF">GZA08_10285</name>
</gene>
<evidence type="ECO:0000256" key="3">
    <source>
        <dbReference type="ARBA" id="ARBA00022475"/>
    </source>
</evidence>